<proteinExistence type="predicted"/>
<reference evidence="6" key="1">
    <citation type="journal article" date="2021" name="PeerJ">
        <title>Extensive microbial diversity within the chicken gut microbiome revealed by metagenomics and culture.</title>
        <authorList>
            <person name="Gilroy R."/>
            <person name="Ravi A."/>
            <person name="Getino M."/>
            <person name="Pursley I."/>
            <person name="Horton D.L."/>
            <person name="Alikhan N.F."/>
            <person name="Baker D."/>
            <person name="Gharbi K."/>
            <person name="Hall N."/>
            <person name="Watson M."/>
            <person name="Adriaenssens E.M."/>
            <person name="Foster-Nyarko E."/>
            <person name="Jarju S."/>
            <person name="Secka A."/>
            <person name="Antonio M."/>
            <person name="Oren A."/>
            <person name="Chaudhuri R.R."/>
            <person name="La Ragione R."/>
            <person name="Hildebrand F."/>
            <person name="Pallen M.J."/>
        </authorList>
    </citation>
    <scope>NUCLEOTIDE SEQUENCE</scope>
    <source>
        <strain evidence="6">CHK196-3914</strain>
    </source>
</reference>
<evidence type="ECO:0000256" key="3">
    <source>
        <dbReference type="PROSITE-ProRule" id="PRU00169"/>
    </source>
</evidence>
<dbReference type="Pfam" id="PF00072">
    <property type="entry name" value="Response_reg"/>
    <property type="match status" value="1"/>
</dbReference>
<dbReference type="SMART" id="SM00850">
    <property type="entry name" value="LytTR"/>
    <property type="match status" value="1"/>
</dbReference>
<evidence type="ECO:0000313" key="6">
    <source>
        <dbReference type="EMBL" id="HIZ75909.1"/>
    </source>
</evidence>
<dbReference type="GO" id="GO:0000156">
    <property type="term" value="F:phosphorelay response regulator activity"/>
    <property type="evidence" value="ECO:0007669"/>
    <property type="project" value="InterPro"/>
</dbReference>
<dbReference type="InterPro" id="IPR011006">
    <property type="entry name" value="CheY-like_superfamily"/>
</dbReference>
<comment type="caution">
    <text evidence="6">The sequence shown here is derived from an EMBL/GenBank/DDBJ whole genome shotgun (WGS) entry which is preliminary data.</text>
</comment>
<dbReference type="AlphaFoldDB" id="A0A9D2K3M8"/>
<gene>
    <name evidence="6" type="ORF">H9723_11820</name>
</gene>
<name>A0A9D2K3M8_9FIRM</name>
<dbReference type="Proteomes" id="UP000824116">
    <property type="component" value="Unassembled WGS sequence"/>
</dbReference>
<evidence type="ECO:0000313" key="7">
    <source>
        <dbReference type="Proteomes" id="UP000824116"/>
    </source>
</evidence>
<dbReference type="PROSITE" id="PS50110">
    <property type="entry name" value="RESPONSE_REGULATORY"/>
    <property type="match status" value="1"/>
</dbReference>
<evidence type="ECO:0000256" key="2">
    <source>
        <dbReference type="ARBA" id="ARBA00024867"/>
    </source>
</evidence>
<protein>
    <recommendedName>
        <fullName evidence="1">Stage 0 sporulation protein A homolog</fullName>
    </recommendedName>
</protein>
<keyword evidence="3" id="KW-0597">Phosphoprotein</keyword>
<dbReference type="SUPFAM" id="SSF52172">
    <property type="entry name" value="CheY-like"/>
    <property type="match status" value="1"/>
</dbReference>
<evidence type="ECO:0000256" key="1">
    <source>
        <dbReference type="ARBA" id="ARBA00018672"/>
    </source>
</evidence>
<sequence length="235" mass="26951">MIRIAILEDNPVDMELLKSLLPSAVKPEYSVREFFSAGEFLNTVRQGTAAFDIVFMDIELGDDSGIRTAGQVSSLCTGIQIIFISQYLKYVSPVYETRHTYFIHKSELKQYLAPAVEKAVNEIKHLRERILDISWNREDFHIFEKDIVYLERTLRTTNIYTRGGCFHTSEKLTSLLSRLGESFVLCQRSFIVNLNFVSAFHSSHLLLSTGKDIPVSRSHLAEVRERLDKFLALPE</sequence>
<dbReference type="CDD" id="cd00156">
    <property type="entry name" value="REC"/>
    <property type="match status" value="1"/>
</dbReference>
<evidence type="ECO:0000259" key="4">
    <source>
        <dbReference type="PROSITE" id="PS50110"/>
    </source>
</evidence>
<reference evidence="6" key="2">
    <citation type="submission" date="2021-04" db="EMBL/GenBank/DDBJ databases">
        <authorList>
            <person name="Gilroy R."/>
        </authorList>
    </citation>
    <scope>NUCLEOTIDE SEQUENCE</scope>
    <source>
        <strain evidence="6">CHK196-3914</strain>
    </source>
</reference>
<feature type="domain" description="Response regulatory" evidence="4">
    <location>
        <begin position="3"/>
        <end position="120"/>
    </location>
</feature>
<dbReference type="Gene3D" id="3.40.50.2300">
    <property type="match status" value="1"/>
</dbReference>
<accession>A0A9D2K3M8</accession>
<feature type="modified residue" description="4-aspartylphosphate" evidence="3">
    <location>
        <position position="57"/>
    </location>
</feature>
<dbReference type="EMBL" id="DXAY01000270">
    <property type="protein sequence ID" value="HIZ75909.1"/>
    <property type="molecule type" value="Genomic_DNA"/>
</dbReference>
<evidence type="ECO:0000259" key="5">
    <source>
        <dbReference type="PROSITE" id="PS50930"/>
    </source>
</evidence>
<dbReference type="GO" id="GO:0003677">
    <property type="term" value="F:DNA binding"/>
    <property type="evidence" value="ECO:0007669"/>
    <property type="project" value="UniProtKB-KW"/>
</dbReference>
<dbReference type="PANTHER" id="PTHR37299">
    <property type="entry name" value="TRANSCRIPTIONAL REGULATOR-RELATED"/>
    <property type="match status" value="1"/>
</dbReference>
<dbReference type="PROSITE" id="PS50930">
    <property type="entry name" value="HTH_LYTTR"/>
    <property type="match status" value="1"/>
</dbReference>
<dbReference type="InterPro" id="IPR001789">
    <property type="entry name" value="Sig_transdc_resp-reg_receiver"/>
</dbReference>
<dbReference type="InterPro" id="IPR046947">
    <property type="entry name" value="LytR-like"/>
</dbReference>
<dbReference type="PANTHER" id="PTHR37299:SF1">
    <property type="entry name" value="STAGE 0 SPORULATION PROTEIN A HOMOLOG"/>
    <property type="match status" value="1"/>
</dbReference>
<dbReference type="Gene3D" id="2.40.50.1020">
    <property type="entry name" value="LytTr DNA-binding domain"/>
    <property type="match status" value="1"/>
</dbReference>
<feature type="domain" description="HTH LytTR-type" evidence="5">
    <location>
        <begin position="145"/>
        <end position="229"/>
    </location>
</feature>
<dbReference type="InterPro" id="IPR007492">
    <property type="entry name" value="LytTR_DNA-bd_dom"/>
</dbReference>
<keyword evidence="6" id="KW-0238">DNA-binding</keyword>
<dbReference type="Pfam" id="PF04397">
    <property type="entry name" value="LytTR"/>
    <property type="match status" value="1"/>
</dbReference>
<organism evidence="6 7">
    <name type="scientific">Candidatus Mediterraneibacter stercoravium</name>
    <dbReference type="NCBI Taxonomy" id="2838685"/>
    <lineage>
        <taxon>Bacteria</taxon>
        <taxon>Bacillati</taxon>
        <taxon>Bacillota</taxon>
        <taxon>Clostridia</taxon>
        <taxon>Lachnospirales</taxon>
        <taxon>Lachnospiraceae</taxon>
        <taxon>Mediterraneibacter</taxon>
    </lineage>
</organism>
<comment type="function">
    <text evidence="2">May play the central regulatory role in sporulation. It may be an element of the effector pathway responsible for the activation of sporulation genes in response to nutritional stress. Spo0A may act in concert with spo0H (a sigma factor) to control the expression of some genes that are critical to the sporulation process.</text>
</comment>